<dbReference type="Gene3D" id="2.60.40.10">
    <property type="entry name" value="Immunoglobulins"/>
    <property type="match status" value="1"/>
</dbReference>
<dbReference type="RefSeq" id="WP_109646960.1">
    <property type="nucleotide sequence ID" value="NZ_QGGB01000007.1"/>
</dbReference>
<name>A0A316TNJ8_9BACT</name>
<dbReference type="InterPro" id="IPR013783">
    <property type="entry name" value="Ig-like_fold"/>
</dbReference>
<protein>
    <submittedName>
        <fullName evidence="1">Uncharacterized protein</fullName>
    </submittedName>
</protein>
<dbReference type="SUPFAM" id="SSF49313">
    <property type="entry name" value="Cadherin-like"/>
    <property type="match status" value="1"/>
</dbReference>
<dbReference type="InterPro" id="IPR015919">
    <property type="entry name" value="Cadherin-like_sf"/>
</dbReference>
<dbReference type="Pfam" id="PF05345">
    <property type="entry name" value="He_PIG"/>
    <property type="match status" value="1"/>
</dbReference>
<dbReference type="SUPFAM" id="SSF50969">
    <property type="entry name" value="YVTN repeat-like/Quinoprotein amine dehydrogenase"/>
    <property type="match status" value="1"/>
</dbReference>
<evidence type="ECO:0000313" key="2">
    <source>
        <dbReference type="Proteomes" id="UP000245533"/>
    </source>
</evidence>
<dbReference type="GO" id="GO:0005509">
    <property type="term" value="F:calcium ion binding"/>
    <property type="evidence" value="ECO:0007669"/>
    <property type="project" value="InterPro"/>
</dbReference>
<comment type="caution">
    <text evidence="1">The sequence shown here is derived from an EMBL/GenBank/DDBJ whole genome shotgun (WGS) entry which is preliminary data.</text>
</comment>
<keyword evidence="2" id="KW-1185">Reference proteome</keyword>
<accession>A0A316TNJ8</accession>
<dbReference type="EMBL" id="QGGB01000007">
    <property type="protein sequence ID" value="PWN06167.1"/>
    <property type="molecule type" value="Genomic_DNA"/>
</dbReference>
<evidence type="ECO:0000313" key="1">
    <source>
        <dbReference type="EMBL" id="PWN06167.1"/>
    </source>
</evidence>
<reference evidence="1 2" key="1">
    <citation type="submission" date="2018-05" db="EMBL/GenBank/DDBJ databases">
        <title>Rhodohalobacter halophilus gen. nov., sp. nov., a moderately halophilic member of the family Balneolaceae.</title>
        <authorList>
            <person name="Liu Z.-W."/>
        </authorList>
    </citation>
    <scope>NUCLEOTIDE SEQUENCE [LARGE SCALE GENOMIC DNA]</scope>
    <source>
        <strain evidence="1 2">8A47</strain>
    </source>
</reference>
<dbReference type="GO" id="GO:0016020">
    <property type="term" value="C:membrane"/>
    <property type="evidence" value="ECO:0007669"/>
    <property type="project" value="InterPro"/>
</dbReference>
<dbReference type="AlphaFoldDB" id="A0A316TNJ8"/>
<dbReference type="InterPro" id="IPR011044">
    <property type="entry name" value="Quino_amine_DH_bsu"/>
</dbReference>
<proteinExistence type="predicted"/>
<dbReference type="OrthoDB" id="1523166at2"/>
<sequence length="527" mass="59094">MQKLYRTLTFLVLFPICLITVDSAFAQWSLNPARQLEIPDITAIESSETHLYALSETEGLVVFRAHSDSLQWLYSSTGMQQRGNTLQSDIRFAYLYGNGRRLTVVEPTSVLGVYSSTLLPSAPNSVSRIGNKLYLALGENGLGTLDLSNPESVDSEIMILDQDRFRGQPVQSLVSDNEQILYVLSGGNRIDIYRVSRDRTDSENPPTAVHDERVRLDRAAEKLFLTENELVGSDSEGRVFLINSDGRTNVIADAGTSIKKLSSWNDTIVFQTSGHVLWLGDYDQNSRISAWRLNEQAGNHFTVTENELWVSNFDNIAPVTMQISDDDSTVLRDNGPLKIADIEDIILPFPKPLLLPLTLENSVETDVSFSYEAPFTNARIRGNTFYWQPTATQTGRHRIEIFATTPEGENHSVSFMVELRPFNSPPRFTPLRPITIPINEAFQLEIKAVDPDGMNKDLIRYLAVDLPDGARLDERTGQFTWNPSIRQVGTHRFEIVATDQYGAAASQDVEIQVLEISEDESDLENGR</sequence>
<organism evidence="1 2">
    <name type="scientific">Rhodohalobacter mucosus</name>
    <dbReference type="NCBI Taxonomy" id="2079485"/>
    <lineage>
        <taxon>Bacteria</taxon>
        <taxon>Pseudomonadati</taxon>
        <taxon>Balneolota</taxon>
        <taxon>Balneolia</taxon>
        <taxon>Balneolales</taxon>
        <taxon>Balneolaceae</taxon>
        <taxon>Rhodohalobacter</taxon>
    </lineage>
</organism>
<dbReference type="Proteomes" id="UP000245533">
    <property type="component" value="Unassembled WGS sequence"/>
</dbReference>
<gene>
    <name evidence="1" type="ORF">DDZ15_10000</name>
</gene>